<dbReference type="InterPro" id="IPR013761">
    <property type="entry name" value="SAM/pointed_sf"/>
</dbReference>
<dbReference type="PANTHER" id="PTHR24174:SF4">
    <property type="entry name" value="ANKYRIN REPEAT AND SAM DOMAIN-CONTAINING PROTEIN 1A"/>
    <property type="match status" value="1"/>
</dbReference>
<dbReference type="PROSITE" id="PS50297">
    <property type="entry name" value="ANK_REP_REGION"/>
    <property type="match status" value="5"/>
</dbReference>
<comment type="subcellular location">
    <subcellularLocation>
        <location evidence="1">Cytoplasm</location>
    </subcellularLocation>
</comment>
<evidence type="ECO:0000313" key="9">
    <source>
        <dbReference type="Ensembl" id="ENSOTSP00005149728.1"/>
    </source>
</evidence>
<dbReference type="InterPro" id="IPR041880">
    <property type="entry name" value="SAM_ANKS1_repeat1"/>
</dbReference>
<feature type="region of interest" description="Disordered" evidence="6">
    <location>
        <begin position="345"/>
        <end position="364"/>
    </location>
</feature>
<feature type="repeat" description="ANK" evidence="5">
    <location>
        <begin position="126"/>
        <end position="158"/>
    </location>
</feature>
<dbReference type="InterPro" id="IPR002110">
    <property type="entry name" value="Ankyrin_rpt"/>
</dbReference>
<dbReference type="InterPro" id="IPR036770">
    <property type="entry name" value="Ankyrin_rpt-contain_sf"/>
</dbReference>
<dbReference type="PROSITE" id="PS01179">
    <property type="entry name" value="PID"/>
    <property type="match status" value="1"/>
</dbReference>
<reference evidence="9" key="3">
    <citation type="submission" date="2025-09" db="UniProtKB">
        <authorList>
            <consortium name="Ensembl"/>
        </authorList>
    </citation>
    <scope>IDENTIFICATION</scope>
</reference>
<dbReference type="CDD" id="cd01274">
    <property type="entry name" value="PTB_Anks"/>
    <property type="match status" value="1"/>
</dbReference>
<dbReference type="GO" id="GO:0046875">
    <property type="term" value="F:ephrin receptor binding"/>
    <property type="evidence" value="ECO:0007669"/>
    <property type="project" value="TreeGrafter"/>
</dbReference>
<feature type="repeat" description="ANK" evidence="5">
    <location>
        <begin position="224"/>
        <end position="256"/>
    </location>
</feature>
<dbReference type="InterPro" id="IPR001660">
    <property type="entry name" value="SAM"/>
</dbReference>
<dbReference type="Proteomes" id="UP000694402">
    <property type="component" value="Unassembled WGS sequence"/>
</dbReference>
<feature type="region of interest" description="Disordered" evidence="6">
    <location>
        <begin position="459"/>
        <end position="498"/>
    </location>
</feature>
<reference evidence="10" key="1">
    <citation type="journal article" date="2018" name="PLoS ONE">
        <title>Chinook salmon (Oncorhynchus tshawytscha) genome and transcriptome.</title>
        <authorList>
            <person name="Christensen K.A."/>
            <person name="Leong J.S."/>
            <person name="Sakhrani D."/>
            <person name="Biagi C.A."/>
            <person name="Minkley D.R."/>
            <person name="Withler R.E."/>
            <person name="Rondeau E.B."/>
            <person name="Koop B.F."/>
            <person name="Devlin R.H."/>
        </authorList>
    </citation>
    <scope>NUCLEOTIDE SEQUENCE [LARGE SCALE GENOMIC DNA]</scope>
</reference>
<dbReference type="PANTHER" id="PTHR24174">
    <property type="entry name" value="ANKYRIN REPEAT AND STERILE ALPHA MOTIF DOMAIN-CONTAINING PROTEIN 1"/>
    <property type="match status" value="1"/>
</dbReference>
<dbReference type="Pfam" id="PF12796">
    <property type="entry name" value="Ank_2"/>
    <property type="match status" value="3"/>
</dbReference>
<dbReference type="SMART" id="SM00462">
    <property type="entry name" value="PTB"/>
    <property type="match status" value="1"/>
</dbReference>
<keyword evidence="2" id="KW-0963">Cytoplasm</keyword>
<dbReference type="Gene3D" id="1.10.150.50">
    <property type="entry name" value="Transcription Factor, Ets-1"/>
    <property type="match status" value="2"/>
</dbReference>
<keyword evidence="10" id="KW-1185">Reference proteome</keyword>
<feature type="compositionally biased region" description="Basic and acidic residues" evidence="6">
    <location>
        <begin position="353"/>
        <end position="364"/>
    </location>
</feature>
<feature type="compositionally biased region" description="Basic and acidic residues" evidence="6">
    <location>
        <begin position="536"/>
        <end position="551"/>
    </location>
</feature>
<dbReference type="Gene3D" id="1.25.40.20">
    <property type="entry name" value="Ankyrin repeat-containing domain"/>
    <property type="match status" value="2"/>
</dbReference>
<feature type="region of interest" description="Disordered" evidence="6">
    <location>
        <begin position="775"/>
        <end position="832"/>
    </location>
</feature>
<feature type="compositionally biased region" description="Basic and acidic residues" evidence="6">
    <location>
        <begin position="515"/>
        <end position="524"/>
    </location>
</feature>
<feature type="region of interest" description="Disordered" evidence="6">
    <location>
        <begin position="511"/>
        <end position="573"/>
    </location>
</feature>
<reference evidence="9" key="2">
    <citation type="submission" date="2025-08" db="UniProtKB">
        <authorList>
            <consortium name="Ensembl"/>
        </authorList>
    </citation>
    <scope>IDENTIFICATION</scope>
</reference>
<evidence type="ECO:0000256" key="2">
    <source>
        <dbReference type="ARBA" id="ARBA00022490"/>
    </source>
</evidence>
<dbReference type="GO" id="GO:0048013">
    <property type="term" value="P:ephrin receptor signaling pathway"/>
    <property type="evidence" value="ECO:0007669"/>
    <property type="project" value="TreeGrafter"/>
</dbReference>
<feature type="compositionally biased region" description="Polar residues" evidence="6">
    <location>
        <begin position="1038"/>
        <end position="1047"/>
    </location>
</feature>
<dbReference type="FunFam" id="2.30.29.30:FF:000045">
    <property type="entry name" value="Ankyrin repeat and sterile alpha motif domain-containing protein 1B"/>
    <property type="match status" value="1"/>
</dbReference>
<evidence type="ECO:0000256" key="6">
    <source>
        <dbReference type="SAM" id="MobiDB-lite"/>
    </source>
</evidence>
<proteinExistence type="predicted"/>
<dbReference type="InterPro" id="IPR011993">
    <property type="entry name" value="PH-like_dom_sf"/>
</dbReference>
<evidence type="ECO:0008006" key="11">
    <source>
        <dbReference type="Google" id="ProtNLM"/>
    </source>
</evidence>
<feature type="domain" description="PID" evidence="7">
    <location>
        <begin position="866"/>
        <end position="992"/>
    </location>
</feature>
<evidence type="ECO:0000259" key="7">
    <source>
        <dbReference type="PROSITE" id="PS01179"/>
    </source>
</evidence>
<organism evidence="9 10">
    <name type="scientific">Oncorhynchus tshawytscha</name>
    <name type="common">Chinook salmon</name>
    <name type="synonym">Salmo tshawytscha</name>
    <dbReference type="NCBI Taxonomy" id="74940"/>
    <lineage>
        <taxon>Eukaryota</taxon>
        <taxon>Metazoa</taxon>
        <taxon>Chordata</taxon>
        <taxon>Craniata</taxon>
        <taxon>Vertebrata</taxon>
        <taxon>Euteleostomi</taxon>
        <taxon>Actinopterygii</taxon>
        <taxon>Neopterygii</taxon>
        <taxon>Teleostei</taxon>
        <taxon>Protacanthopterygii</taxon>
        <taxon>Salmoniformes</taxon>
        <taxon>Salmonidae</taxon>
        <taxon>Salmoninae</taxon>
        <taxon>Oncorhynchus</taxon>
    </lineage>
</organism>
<feature type="repeat" description="ANK" evidence="5">
    <location>
        <begin position="192"/>
        <end position="224"/>
    </location>
</feature>
<feature type="compositionally biased region" description="Gly residues" evidence="6">
    <location>
        <begin position="32"/>
        <end position="41"/>
    </location>
</feature>
<dbReference type="Gene3D" id="2.30.29.30">
    <property type="entry name" value="Pleckstrin-homology domain (PH domain)/Phosphotyrosine-binding domain (PTB)"/>
    <property type="match status" value="1"/>
</dbReference>
<dbReference type="SUPFAM" id="SSF47769">
    <property type="entry name" value="SAM/Pointed domain"/>
    <property type="match status" value="2"/>
</dbReference>
<protein>
    <recommendedName>
        <fullName evidence="11">Ankyrin repeat and SAM domain-containing protein 1A-like</fullName>
    </recommendedName>
</protein>
<feature type="domain" description="SAM" evidence="8">
    <location>
        <begin position="626"/>
        <end position="682"/>
    </location>
</feature>
<dbReference type="Pfam" id="PF00640">
    <property type="entry name" value="PID"/>
    <property type="match status" value="1"/>
</dbReference>
<sequence>MGKEQELLEAARTGNLAAVEKLLSGKRQSTGSGSGSSGTGGSSNISGHNASHPLIWRGPNVNCVDSTGYTPLHHAALNGHSEVVEALLRNEALTNIADNKGCYPLHLAAWKGDQRIVRLLIHQEQRQRDPLHCAAQYGHTQVVRLLLEELTDPTMRNNKFETPLDLAALYGRLEVVKLLLTAHPNLLCCNTKKHTPLHLASRNGHLAVVEVLLAAGMDINYETEKGSALHEAALFGKTDVVQKLLRAGVNVNMVDSKGLTALDTVREMPSQKSRQIAALILGHMSGNPPVLHLPPPPVPPPNESPSLRKKGELGVVSELISGLAPGPEEESPYEALFEATSCHSLDSLTSGKSSDRDSGRPDSEAGKVCLELRYTTETHNIGEEEVDHTYELLLSAQTEVPQSAQDPPSQKFSPPNSPLYSLDNSLLGQDLVAVPEVFTGLLHGSSPVFDCREESISSLPGGVLTQSSQGQQPAPAPTAPAKATEAPPPPNNPIDMSAVLTDCDPKAIYATVSKGEPRDRDRDMGSGAVPAGRMRPPGDLKLARSFSKSDSDLLVSPPSEEEGGLGSRSESVSNCSAAKKRLEKSPSFASEWDEIEKIMTLIGAGIDFSRDQQYSTPAGRLLDQPVGDWLEHVGLPQYESKLLLNGFDDLNVMEEQDLREIGITDPGHRRKILHAARSLPKVKALGCDGSNSLSSWLDLLGLQEYQHSFLSSGYRSLDCVKNLWELEIVNVLKISLLGHRKRIIASLAEQPYEEPPVKPPRLSQIRCQDLVSQTSSPISHMDSYTGRSMDPILPLGEPGGRKGPNPEYDVAPHRSRSERHRSHERYEERHREPRLTLRPPSMAAPYTPVQNWHHQPEKLIFESCGYEANYLGSMLIKELRGTDSTQDACAKMRRSTEQMKKVPTIFLSITYKGVKFIDAANKNIIAEHEIRNISCAAQDPEDLCTFAYITKDLQTNHHYCHVFSTVDVNLTYEIILTLGQAFEVAYQLALQAQRTKQHQGIPAGPGAEVIETKSSQPVPKPRGGVRKSGVDPLELEVDSQSQGSTTWLVDPVPKDSKRTISTKYETTIF</sequence>
<dbReference type="Pfam" id="PF07647">
    <property type="entry name" value="SAM_2"/>
    <property type="match status" value="1"/>
</dbReference>
<feature type="region of interest" description="Disordered" evidence="6">
    <location>
        <begin position="999"/>
        <end position="1053"/>
    </location>
</feature>
<dbReference type="Pfam" id="PF00536">
    <property type="entry name" value="SAM_1"/>
    <property type="match status" value="1"/>
</dbReference>
<feature type="repeat" description="ANK" evidence="5">
    <location>
        <begin position="100"/>
        <end position="121"/>
    </location>
</feature>
<evidence type="ECO:0000256" key="5">
    <source>
        <dbReference type="PROSITE-ProRule" id="PRU00023"/>
    </source>
</evidence>
<dbReference type="GO" id="GO:0005829">
    <property type="term" value="C:cytosol"/>
    <property type="evidence" value="ECO:0007669"/>
    <property type="project" value="TreeGrafter"/>
</dbReference>
<evidence type="ECO:0000256" key="1">
    <source>
        <dbReference type="ARBA" id="ARBA00004496"/>
    </source>
</evidence>
<dbReference type="CDD" id="cd09500">
    <property type="entry name" value="SAM_AIDA1AB-like_repeat2"/>
    <property type="match status" value="1"/>
</dbReference>
<dbReference type="AlphaFoldDB" id="A0AAZ3S9F8"/>
<dbReference type="InterPro" id="IPR033635">
    <property type="entry name" value="ANKS1/Caskin"/>
</dbReference>
<feature type="repeat" description="ANK" evidence="5">
    <location>
        <begin position="67"/>
        <end position="99"/>
    </location>
</feature>
<evidence type="ECO:0000259" key="8">
    <source>
        <dbReference type="PROSITE" id="PS50105"/>
    </source>
</evidence>
<dbReference type="PROSITE" id="PS50105">
    <property type="entry name" value="SAM_DOMAIN"/>
    <property type="match status" value="2"/>
</dbReference>
<feature type="region of interest" description="Disordered" evidence="6">
    <location>
        <begin position="24"/>
        <end position="51"/>
    </location>
</feature>
<dbReference type="InterPro" id="IPR041882">
    <property type="entry name" value="SAM_ANKS1_repeat2"/>
</dbReference>
<dbReference type="Ensembl" id="ENSOTST00005176240.1">
    <property type="protein sequence ID" value="ENSOTSP00005149728.1"/>
    <property type="gene ID" value="ENSOTSG00005002646.2"/>
</dbReference>
<evidence type="ECO:0000313" key="10">
    <source>
        <dbReference type="Proteomes" id="UP000694402"/>
    </source>
</evidence>
<feature type="compositionally biased region" description="Basic residues" evidence="6">
    <location>
        <begin position="813"/>
        <end position="823"/>
    </location>
</feature>
<dbReference type="CDD" id="cd09499">
    <property type="entry name" value="SAM_AIDA1AB-like_repeat1"/>
    <property type="match status" value="1"/>
</dbReference>
<evidence type="ECO:0000256" key="3">
    <source>
        <dbReference type="ARBA" id="ARBA00022737"/>
    </source>
</evidence>
<name>A0AAZ3S9F8_ONCTS</name>
<dbReference type="SMART" id="SM00248">
    <property type="entry name" value="ANK"/>
    <property type="match status" value="6"/>
</dbReference>
<evidence type="ECO:0000256" key="4">
    <source>
        <dbReference type="ARBA" id="ARBA00023043"/>
    </source>
</evidence>
<dbReference type="PRINTS" id="PR01415">
    <property type="entry name" value="ANKYRIN"/>
</dbReference>
<dbReference type="InterPro" id="IPR006020">
    <property type="entry name" value="PTB/PI_dom"/>
</dbReference>
<accession>A0AAZ3S9F8</accession>
<keyword evidence="3" id="KW-0677">Repeat</keyword>
<feature type="domain" description="SAM" evidence="8">
    <location>
        <begin position="688"/>
        <end position="747"/>
    </location>
</feature>
<dbReference type="SUPFAM" id="SSF48403">
    <property type="entry name" value="Ankyrin repeat"/>
    <property type="match status" value="1"/>
</dbReference>
<dbReference type="GeneTree" id="ENSGT00940000155806"/>
<dbReference type="PROSITE" id="PS50088">
    <property type="entry name" value="ANK_REPEAT"/>
    <property type="match status" value="5"/>
</dbReference>
<dbReference type="SMART" id="SM00454">
    <property type="entry name" value="SAM"/>
    <property type="match status" value="2"/>
</dbReference>
<gene>
    <name evidence="9" type="primary">ANKS1A</name>
</gene>
<keyword evidence="4 5" id="KW-0040">ANK repeat</keyword>
<dbReference type="SUPFAM" id="SSF50729">
    <property type="entry name" value="PH domain-like"/>
    <property type="match status" value="1"/>
</dbReference>